<evidence type="ECO:0000313" key="3">
    <source>
        <dbReference type="EMBL" id="GHC37353.1"/>
    </source>
</evidence>
<reference evidence="3" key="2">
    <citation type="submission" date="2020-09" db="EMBL/GenBank/DDBJ databases">
        <authorList>
            <person name="Sun Q."/>
            <person name="Ohkuma M."/>
        </authorList>
    </citation>
    <scope>NUCLEOTIDE SEQUENCE</scope>
    <source>
        <strain evidence="3">JCM 4633</strain>
    </source>
</reference>
<dbReference type="Pfam" id="PF03756">
    <property type="entry name" value="AfsA"/>
    <property type="match status" value="2"/>
</dbReference>
<sequence length="323" mass="34869">MHQSPTANGRPAPSPSAVEPTLTSTVPKELVHRAAVAEVFLTGCTEADGHHFLLTAQWPRAHGFFTADGGRRHDPLLAAETIRQTGLFLAHTELNVPIGHQFLLQEMEFTAHDERLLIGDSPTDLTIAASCVILDHRERRFAFRMDITVRREGETVASGGGRFTCLPPELYGRIRGHRGSTADLLPAGRPVRAEPRDVGRDAPIDVVLSPTGRSDRWVLNPDPRHATLFDHPSDHIPGMVLVEAARQAAYGALRPHARRPSSVAVVFHRYAELDSPCTIEVTATSGQPGERLAARVTGTQDGAPVFTCTLTGAAGRLRGVAAA</sequence>
<feature type="domain" description="A-factor biosynthesis hotdog" evidence="2">
    <location>
        <begin position="198"/>
        <end position="312"/>
    </location>
</feature>
<reference evidence="3" key="1">
    <citation type="journal article" date="2014" name="Int. J. Syst. Evol. Microbiol.">
        <title>Complete genome sequence of Corynebacterium casei LMG S-19264T (=DSM 44701T), isolated from a smear-ripened cheese.</title>
        <authorList>
            <consortium name="US DOE Joint Genome Institute (JGI-PGF)"/>
            <person name="Walter F."/>
            <person name="Albersmeier A."/>
            <person name="Kalinowski J."/>
            <person name="Ruckert C."/>
        </authorList>
    </citation>
    <scope>NUCLEOTIDE SEQUENCE</scope>
    <source>
        <strain evidence="3">JCM 4633</strain>
    </source>
</reference>
<organism evidence="3 4">
    <name type="scientific">Streptomyces cinnamoneus</name>
    <name type="common">Streptoverticillium cinnamoneum</name>
    <dbReference type="NCBI Taxonomy" id="53446"/>
    <lineage>
        <taxon>Bacteria</taxon>
        <taxon>Bacillati</taxon>
        <taxon>Actinomycetota</taxon>
        <taxon>Actinomycetes</taxon>
        <taxon>Kitasatosporales</taxon>
        <taxon>Streptomycetaceae</taxon>
        <taxon>Streptomyces</taxon>
        <taxon>Streptomyces cinnamoneus group</taxon>
    </lineage>
</organism>
<protein>
    <submittedName>
        <fullName evidence="3">Adhesin</fullName>
    </submittedName>
</protein>
<evidence type="ECO:0000256" key="1">
    <source>
        <dbReference type="SAM" id="MobiDB-lite"/>
    </source>
</evidence>
<dbReference type="NCBIfam" id="NF041195">
    <property type="entry name" value="ScbA_BarX_GamBu"/>
    <property type="match status" value="1"/>
</dbReference>
<name>A0A918TC75_STRCJ</name>
<accession>A0A918TC75</accession>
<evidence type="ECO:0000259" key="2">
    <source>
        <dbReference type="Pfam" id="PF03756"/>
    </source>
</evidence>
<dbReference type="InterPro" id="IPR005509">
    <property type="entry name" value="AfsA_hotdog_dom"/>
</dbReference>
<dbReference type="SUPFAM" id="SSF54637">
    <property type="entry name" value="Thioesterase/thiol ester dehydrase-isomerase"/>
    <property type="match status" value="1"/>
</dbReference>
<comment type="caution">
    <text evidence="3">The sequence shown here is derived from an EMBL/GenBank/DDBJ whole genome shotgun (WGS) entry which is preliminary data.</text>
</comment>
<feature type="domain" description="A-factor biosynthesis hotdog" evidence="2">
    <location>
        <begin position="30"/>
        <end position="165"/>
    </location>
</feature>
<gene>
    <name evidence="3" type="ORF">GCM10010507_08440</name>
</gene>
<dbReference type="InterPro" id="IPR029069">
    <property type="entry name" value="HotDog_dom_sf"/>
</dbReference>
<dbReference type="Proteomes" id="UP000646244">
    <property type="component" value="Unassembled WGS sequence"/>
</dbReference>
<feature type="region of interest" description="Disordered" evidence="1">
    <location>
        <begin position="1"/>
        <end position="23"/>
    </location>
</feature>
<dbReference type="InterPro" id="IPR047757">
    <property type="entry name" value="AfsA-like"/>
</dbReference>
<dbReference type="AlphaFoldDB" id="A0A918TC75"/>
<dbReference type="GO" id="GO:0016740">
    <property type="term" value="F:transferase activity"/>
    <property type="evidence" value="ECO:0007669"/>
    <property type="project" value="InterPro"/>
</dbReference>
<dbReference type="EMBL" id="BMVB01000002">
    <property type="protein sequence ID" value="GHC37353.1"/>
    <property type="molecule type" value="Genomic_DNA"/>
</dbReference>
<proteinExistence type="predicted"/>
<evidence type="ECO:0000313" key="4">
    <source>
        <dbReference type="Proteomes" id="UP000646244"/>
    </source>
</evidence>